<gene>
    <name evidence="12" type="ORF">LSH36_75g11027</name>
</gene>
<dbReference type="PANTHER" id="PTHR31077:SF1">
    <property type="entry name" value="U4_U6.U5 SMALL NUCLEAR RIBONUCLEOPROTEIN 27 KDA PROTEIN"/>
    <property type="match status" value="1"/>
</dbReference>
<accession>A0AAD9K2H0</accession>
<keyword evidence="8" id="KW-0539">Nucleus</keyword>
<keyword evidence="13" id="KW-1185">Reference proteome</keyword>
<evidence type="ECO:0000256" key="2">
    <source>
        <dbReference type="ARBA" id="ARBA00004123"/>
    </source>
</evidence>
<feature type="compositionally biased region" description="Polar residues" evidence="10">
    <location>
        <begin position="1"/>
        <end position="12"/>
    </location>
</feature>
<evidence type="ECO:0000256" key="9">
    <source>
        <dbReference type="ARBA" id="ARBA00031864"/>
    </source>
</evidence>
<evidence type="ECO:0000313" key="13">
    <source>
        <dbReference type="Proteomes" id="UP001208570"/>
    </source>
</evidence>
<evidence type="ECO:0000256" key="5">
    <source>
        <dbReference type="ARBA" id="ARBA00014357"/>
    </source>
</evidence>
<dbReference type="Proteomes" id="UP001208570">
    <property type="component" value="Unassembled WGS sequence"/>
</dbReference>
<dbReference type="InterPro" id="IPR013957">
    <property type="entry name" value="SNRNP27"/>
</dbReference>
<feature type="compositionally biased region" description="Acidic residues" evidence="10">
    <location>
        <begin position="98"/>
        <end position="109"/>
    </location>
</feature>
<comment type="subunit">
    <text evidence="4">Part of a tri-snRNP complex.</text>
</comment>
<evidence type="ECO:0000256" key="10">
    <source>
        <dbReference type="SAM" id="MobiDB-lite"/>
    </source>
</evidence>
<dbReference type="EMBL" id="JAODUP010000075">
    <property type="protein sequence ID" value="KAK2163699.1"/>
    <property type="molecule type" value="Genomic_DNA"/>
</dbReference>
<evidence type="ECO:0000313" key="12">
    <source>
        <dbReference type="EMBL" id="KAK2163699.1"/>
    </source>
</evidence>
<proteinExistence type="inferred from homology"/>
<feature type="compositionally biased region" description="Basic and acidic residues" evidence="10">
    <location>
        <begin position="15"/>
        <end position="47"/>
    </location>
</feature>
<feature type="region of interest" description="Disordered" evidence="10">
    <location>
        <begin position="1"/>
        <end position="109"/>
    </location>
</feature>
<feature type="compositionally biased region" description="Basic and acidic residues" evidence="10">
    <location>
        <begin position="84"/>
        <end position="93"/>
    </location>
</feature>
<dbReference type="GO" id="GO:0008380">
    <property type="term" value="P:RNA splicing"/>
    <property type="evidence" value="ECO:0007669"/>
    <property type="project" value="UniProtKB-KW"/>
</dbReference>
<organism evidence="12 13">
    <name type="scientific">Paralvinella palmiformis</name>
    <dbReference type="NCBI Taxonomy" id="53620"/>
    <lineage>
        <taxon>Eukaryota</taxon>
        <taxon>Metazoa</taxon>
        <taxon>Spiralia</taxon>
        <taxon>Lophotrochozoa</taxon>
        <taxon>Annelida</taxon>
        <taxon>Polychaeta</taxon>
        <taxon>Sedentaria</taxon>
        <taxon>Canalipalpata</taxon>
        <taxon>Terebellida</taxon>
        <taxon>Terebelliformia</taxon>
        <taxon>Alvinellidae</taxon>
        <taxon>Paralvinella</taxon>
    </lineage>
</organism>
<dbReference type="GO" id="GO:0006397">
    <property type="term" value="P:mRNA processing"/>
    <property type="evidence" value="ECO:0007669"/>
    <property type="project" value="UniProtKB-KW"/>
</dbReference>
<feature type="domain" description="U4/U6.U5 small nuclear ribonucleoprotein 27kDa protein" evidence="11">
    <location>
        <begin position="109"/>
        <end position="151"/>
    </location>
</feature>
<evidence type="ECO:0000256" key="7">
    <source>
        <dbReference type="ARBA" id="ARBA00023187"/>
    </source>
</evidence>
<evidence type="ECO:0000256" key="6">
    <source>
        <dbReference type="ARBA" id="ARBA00022664"/>
    </source>
</evidence>
<comment type="subcellular location">
    <subcellularLocation>
        <location evidence="2">Nucleus</location>
    </subcellularLocation>
</comment>
<keyword evidence="6" id="KW-0507">mRNA processing</keyword>
<protein>
    <recommendedName>
        <fullName evidence="5">U4/U6.U5 small nuclear ribonucleoprotein 27 kDa protein</fullName>
    </recommendedName>
    <alternativeName>
        <fullName evidence="9">U4/U6.U5 tri-snRNP-associated protein 3</fullName>
    </alternativeName>
</protein>
<dbReference type="GO" id="GO:0071011">
    <property type="term" value="C:precatalytic spliceosome"/>
    <property type="evidence" value="ECO:0007669"/>
    <property type="project" value="TreeGrafter"/>
</dbReference>
<evidence type="ECO:0000256" key="3">
    <source>
        <dbReference type="ARBA" id="ARBA00008218"/>
    </source>
</evidence>
<name>A0AAD9K2H0_9ANNE</name>
<evidence type="ECO:0000256" key="8">
    <source>
        <dbReference type="ARBA" id="ARBA00023242"/>
    </source>
</evidence>
<dbReference type="Pfam" id="PF08648">
    <property type="entry name" value="SNRNP27"/>
    <property type="match status" value="1"/>
</dbReference>
<evidence type="ECO:0000256" key="1">
    <source>
        <dbReference type="ARBA" id="ARBA00003632"/>
    </source>
</evidence>
<sequence>MGSAKTRPSCQIVNAEDHVPGIEKDEFVTEEVTQDHPTEEGQGRSHLTEGGQGPSHHTEEGQGRSPIARTRSSSPGYEGSPDGISKRSGKDVDSQPEINEEELAGLDPDEAEMLKMMGFAGFTSTKVVQFPDLIYWQYMNRRGGFNRPLDFIA</sequence>
<dbReference type="AlphaFoldDB" id="A0AAD9K2H0"/>
<comment type="function">
    <text evidence="1">May play a role in mRNA splicing.</text>
</comment>
<comment type="caution">
    <text evidence="12">The sequence shown here is derived from an EMBL/GenBank/DDBJ whole genome shotgun (WGS) entry which is preliminary data.</text>
</comment>
<comment type="similarity">
    <text evidence="3">Belongs to the SNUT3 family.</text>
</comment>
<evidence type="ECO:0000256" key="4">
    <source>
        <dbReference type="ARBA" id="ARBA00011825"/>
    </source>
</evidence>
<dbReference type="PANTHER" id="PTHR31077">
    <property type="entry name" value="U4/U6.U5 SMALL NUCLEAR RIBONUCLEOPROTEIN 27 KDA PROTEIN"/>
    <property type="match status" value="1"/>
</dbReference>
<evidence type="ECO:0000259" key="11">
    <source>
        <dbReference type="Pfam" id="PF08648"/>
    </source>
</evidence>
<reference evidence="12" key="1">
    <citation type="journal article" date="2023" name="Mol. Biol. Evol.">
        <title>Third-Generation Sequencing Reveals the Adaptive Role of the Epigenome in Three Deep-Sea Polychaetes.</title>
        <authorList>
            <person name="Perez M."/>
            <person name="Aroh O."/>
            <person name="Sun Y."/>
            <person name="Lan Y."/>
            <person name="Juniper S.K."/>
            <person name="Young C.R."/>
            <person name="Angers B."/>
            <person name="Qian P.Y."/>
        </authorList>
    </citation>
    <scope>NUCLEOTIDE SEQUENCE</scope>
    <source>
        <strain evidence="12">P08H-3</strain>
    </source>
</reference>
<keyword evidence="7" id="KW-0508">mRNA splicing</keyword>